<evidence type="ECO:0000259" key="2">
    <source>
        <dbReference type="Pfam" id="PF08028"/>
    </source>
</evidence>
<dbReference type="InterPro" id="IPR009100">
    <property type="entry name" value="AcylCoA_DH/oxidase_NM_dom_sf"/>
</dbReference>
<proteinExistence type="predicted"/>
<dbReference type="Proteomes" id="UP000183063">
    <property type="component" value="Unassembled WGS sequence"/>
</dbReference>
<dbReference type="RefSeq" id="WP_072374298.1">
    <property type="nucleotide sequence ID" value="NZ_FNXB01000009.1"/>
</dbReference>
<dbReference type="Gene3D" id="2.40.110.10">
    <property type="entry name" value="Butyryl-CoA Dehydrogenase, subunit A, domain 2"/>
    <property type="match status" value="1"/>
</dbReference>
<evidence type="ECO:0000313" key="3">
    <source>
        <dbReference type="EMBL" id="SEH74826.1"/>
    </source>
</evidence>
<sequence length="367" mass="38482">MGTVSRFSDRARPAAHRIESEEEAIATARRLAADFALQASERDINRIFPRAELDALFQSGLTAVTVPPENEGLDVANALLGEIVAIIAEGDSSIGECLEHHFTVLEELRNETNEERRALLFVRALAGDHFVAATFAEAGAAVPSGDRYQLSGRSLRVPGILFADWIAADAIDTQGQAVRFHLPCDTAGLQIIDDWDGFGQRTNGAGSAVANGVIGNGEAAADNRQQPHTTSSALAALLHAGTDLGIARAALASLREVPRSAGVGKLALSVKATAALLESAGGKLDFAQVSPSTGGTEAAFFSASAASITASRTALEVANALFELSGNGATSIGRNLDRHWRNARIRANDAAADDLYRAAAAHYFRDG</sequence>
<protein>
    <submittedName>
        <fullName evidence="4">Acyl-CoA dehydrogenase</fullName>
    </submittedName>
    <submittedName>
        <fullName evidence="3">Sulfur acquisition oxidoreductase, SfnB family</fullName>
    </submittedName>
</protein>
<dbReference type="Gene3D" id="1.20.140.10">
    <property type="entry name" value="Butyryl-CoA Dehydrogenase, subunit A, domain 3"/>
    <property type="match status" value="1"/>
</dbReference>
<dbReference type="Pfam" id="PF08028">
    <property type="entry name" value="Acyl-CoA_dh_2"/>
    <property type="match status" value="1"/>
</dbReference>
<evidence type="ECO:0000313" key="4">
    <source>
        <dbReference type="EMBL" id="SEN75963.1"/>
    </source>
</evidence>
<name>A0A1H8J4W1_9HYPH</name>
<dbReference type="AlphaFoldDB" id="A0A1H8J4W1"/>
<dbReference type="GO" id="GO:0050660">
    <property type="term" value="F:flavin adenine dinucleotide binding"/>
    <property type="evidence" value="ECO:0007669"/>
    <property type="project" value="InterPro"/>
</dbReference>
<dbReference type="InterPro" id="IPR046373">
    <property type="entry name" value="Acyl-CoA_Oxase/DH_mid-dom_sf"/>
</dbReference>
<dbReference type="SUPFAM" id="SSF47203">
    <property type="entry name" value="Acyl-CoA dehydrogenase C-terminal domain-like"/>
    <property type="match status" value="1"/>
</dbReference>
<dbReference type="GO" id="GO:0016627">
    <property type="term" value="F:oxidoreductase activity, acting on the CH-CH group of donors"/>
    <property type="evidence" value="ECO:0007669"/>
    <property type="project" value="InterPro"/>
</dbReference>
<organism evidence="3 5">
    <name type="scientific">Rhizobium tibeticum</name>
    <dbReference type="NCBI Taxonomy" id="501024"/>
    <lineage>
        <taxon>Bacteria</taxon>
        <taxon>Pseudomonadati</taxon>
        <taxon>Pseudomonadota</taxon>
        <taxon>Alphaproteobacteria</taxon>
        <taxon>Hyphomicrobiales</taxon>
        <taxon>Rhizobiaceae</taxon>
        <taxon>Rhizobium/Agrobacterium group</taxon>
        <taxon>Rhizobium</taxon>
    </lineage>
</organism>
<dbReference type="EMBL" id="FOCV01000007">
    <property type="protein sequence ID" value="SEN75963.1"/>
    <property type="molecule type" value="Genomic_DNA"/>
</dbReference>
<dbReference type="STRING" id="501024.RTCCBAU85039_2119"/>
<dbReference type="Proteomes" id="UP000198939">
    <property type="component" value="Unassembled WGS sequence"/>
</dbReference>
<gene>
    <name evidence="3" type="ORF">RTCCBAU85039_2119</name>
    <name evidence="4" type="ORF">SAMN05216228_1007113</name>
</gene>
<dbReference type="EMBL" id="FNXB01000009">
    <property type="protein sequence ID" value="SEH74826.1"/>
    <property type="molecule type" value="Genomic_DNA"/>
</dbReference>
<keyword evidence="6" id="KW-1185">Reference proteome</keyword>
<dbReference type="PIRSF" id="PIRSF016578">
    <property type="entry name" value="HsaA"/>
    <property type="match status" value="1"/>
</dbReference>
<evidence type="ECO:0000313" key="6">
    <source>
        <dbReference type="Proteomes" id="UP000198939"/>
    </source>
</evidence>
<accession>A0A1H8J4W1</accession>
<dbReference type="InterPro" id="IPR013107">
    <property type="entry name" value="Acyl-CoA_DH_C"/>
</dbReference>
<keyword evidence="1" id="KW-0560">Oxidoreductase</keyword>
<dbReference type="InterPro" id="IPR037069">
    <property type="entry name" value="AcylCoA_DH/ox_N_sf"/>
</dbReference>
<reference evidence="4 6" key="2">
    <citation type="submission" date="2016-10" db="EMBL/GenBank/DDBJ databases">
        <authorList>
            <person name="Varghese N."/>
            <person name="Submissions S."/>
        </authorList>
    </citation>
    <scope>NUCLEOTIDE SEQUENCE [LARGE SCALE GENOMIC DNA]</scope>
    <source>
        <strain evidence="4 6">CGMCC 1.7071</strain>
    </source>
</reference>
<dbReference type="Gene3D" id="1.10.540.10">
    <property type="entry name" value="Acyl-CoA dehydrogenase/oxidase, N-terminal domain"/>
    <property type="match status" value="1"/>
</dbReference>
<feature type="domain" description="Acyl-CoA dehydrogenase C-terminal" evidence="2">
    <location>
        <begin position="262"/>
        <end position="347"/>
    </location>
</feature>
<dbReference type="SUPFAM" id="SSF56645">
    <property type="entry name" value="Acyl-CoA dehydrogenase NM domain-like"/>
    <property type="match status" value="1"/>
</dbReference>
<dbReference type="OrthoDB" id="6184213at2"/>
<reference evidence="3" key="3">
    <citation type="submission" date="2016-10" db="EMBL/GenBank/DDBJ databases">
        <authorList>
            <person name="de Groot N.N."/>
        </authorList>
    </citation>
    <scope>NUCLEOTIDE SEQUENCE [LARGE SCALE GENOMIC DNA]</scope>
    <source>
        <strain evidence="3">CCBAU85039</strain>
    </source>
</reference>
<reference evidence="5" key="1">
    <citation type="submission" date="2016-10" db="EMBL/GenBank/DDBJ databases">
        <authorList>
            <person name="Wibberg D."/>
        </authorList>
    </citation>
    <scope>NUCLEOTIDE SEQUENCE [LARGE SCALE GENOMIC DNA]</scope>
</reference>
<evidence type="ECO:0000256" key="1">
    <source>
        <dbReference type="ARBA" id="ARBA00023002"/>
    </source>
</evidence>
<evidence type="ECO:0000313" key="5">
    <source>
        <dbReference type="Proteomes" id="UP000183063"/>
    </source>
</evidence>
<dbReference type="InterPro" id="IPR036250">
    <property type="entry name" value="AcylCo_DH-like_C"/>
</dbReference>